<dbReference type="HOGENOM" id="CLU_094127_0_1_4"/>
<keyword evidence="7" id="KW-1185">Reference proteome</keyword>
<evidence type="ECO:0000256" key="1">
    <source>
        <dbReference type="ARBA" id="ARBA00002868"/>
    </source>
</evidence>
<reference evidence="6 7" key="1">
    <citation type="submission" date="2011-02" db="EMBL/GenBank/DDBJ databases">
        <authorList>
            <person name="Muzny D."/>
            <person name="Qin X."/>
            <person name="Deng J."/>
            <person name="Jiang H."/>
            <person name="Liu Y."/>
            <person name="Qu J."/>
            <person name="Song X.-Z."/>
            <person name="Zhang L."/>
            <person name="Thornton R."/>
            <person name="Coyle M."/>
            <person name="Francisco L."/>
            <person name="Jackson L."/>
            <person name="Javaid M."/>
            <person name="Korchina V."/>
            <person name="Kovar C."/>
            <person name="Mata R."/>
            <person name="Mathew T."/>
            <person name="Ngo R."/>
            <person name="Nguyen L."/>
            <person name="Nguyen N."/>
            <person name="Okwuonu G."/>
            <person name="Ongeri F."/>
            <person name="Pham C."/>
            <person name="Simmons D."/>
            <person name="Wilczek-Boney K."/>
            <person name="Hale W."/>
            <person name="Jakkamsetti A."/>
            <person name="Pham P."/>
            <person name="Ruth R."/>
            <person name="San Lucas F."/>
            <person name="Warren J."/>
            <person name="Zhang J."/>
            <person name="Zhao Z."/>
            <person name="Zhou C."/>
            <person name="Zhu D."/>
            <person name="Lee S."/>
            <person name="Bess C."/>
            <person name="Blankenburg K."/>
            <person name="Forbes L."/>
            <person name="Fu Q."/>
            <person name="Gubbala S."/>
            <person name="Hirani K."/>
            <person name="Jayaseelan J.C."/>
            <person name="Lara F."/>
            <person name="Munidasa M."/>
            <person name="Palculict T."/>
            <person name="Patil S."/>
            <person name="Pu L.-L."/>
            <person name="Saada N."/>
            <person name="Tang L."/>
            <person name="Weissenberger G."/>
            <person name="Zhu Y."/>
            <person name="Hemphill L."/>
            <person name="Shang Y."/>
            <person name="Youmans B."/>
            <person name="Ayvaz T."/>
            <person name="Ross M."/>
            <person name="Santibanez J."/>
            <person name="Aqrawi P."/>
            <person name="Gross S."/>
            <person name="Joshi V."/>
            <person name="Fowler G."/>
            <person name="Nazareth L."/>
            <person name="Reid J."/>
            <person name="Worley K."/>
            <person name="Petrosino J."/>
            <person name="Highlander S."/>
            <person name="Gibbs R."/>
        </authorList>
    </citation>
    <scope>NUCLEOTIDE SEQUENCE [LARGE SCALE GENOMIC DNA]</scope>
    <source>
        <strain evidence="6 7">ATCC BAA-1200</strain>
    </source>
</reference>
<dbReference type="Proteomes" id="UP000004105">
    <property type="component" value="Unassembled WGS sequence"/>
</dbReference>
<dbReference type="STRING" id="267212.GCA_001063965_00006"/>
<comment type="caution">
    <text evidence="6">The sequence shown here is derived from an EMBL/GenBank/DDBJ whole genome shotgun (WGS) entry which is preliminary data.</text>
</comment>
<protein>
    <recommendedName>
        <fullName evidence="3">Large ribosomal RNA subunit accumulation protein YceD</fullName>
    </recommendedName>
    <alternativeName>
        <fullName evidence="5">23S rRNA accumulation protein YceD</fullName>
    </alternativeName>
</protein>
<dbReference type="RefSeq" id="WP_007341225.1">
    <property type="nucleotide sequence ID" value="NZ_GL878494.1"/>
</dbReference>
<evidence type="ECO:0000256" key="5">
    <source>
        <dbReference type="ARBA" id="ARBA00031841"/>
    </source>
</evidence>
<evidence type="ECO:0000313" key="6">
    <source>
        <dbReference type="EMBL" id="EGF12004.1"/>
    </source>
</evidence>
<dbReference type="GO" id="GO:0042254">
    <property type="term" value="P:ribosome biogenesis"/>
    <property type="evidence" value="ECO:0007669"/>
    <property type="project" value="UniProtKB-KW"/>
</dbReference>
<dbReference type="OrthoDB" id="5297600at2"/>
<dbReference type="InterPro" id="IPR039255">
    <property type="entry name" value="YceD_bac"/>
</dbReference>
<dbReference type="PANTHER" id="PTHR38099">
    <property type="entry name" value="LARGE RIBOSOMAL RNA SUBUNIT ACCUMULATION PROTEIN YCED"/>
    <property type="match status" value="1"/>
</dbReference>
<dbReference type="AlphaFoldDB" id="F2B900"/>
<comment type="function">
    <text evidence="1">Plays a role in synthesis, processing and/or stability of 23S rRNA.</text>
</comment>
<dbReference type="Pfam" id="PF02620">
    <property type="entry name" value="YceD"/>
    <property type="match status" value="1"/>
</dbReference>
<name>F2B900_9NEIS</name>
<sequence>MLEPDLIDPRTFAAQGCVLEGCLSPEEMDERVKSHEYLADKTKPLRISLRGGTDKLSRPFLDFSVHGGMTLVCQCCMQPLAFELDECARIVLFDDEVALDAAMAADDGLDGMLCPDVLSVRTLAEDQILMAMPYAPRHENCVIAEYADAGCGKPNPFAVLSGLKSNN</sequence>
<evidence type="ECO:0000256" key="3">
    <source>
        <dbReference type="ARBA" id="ARBA00015716"/>
    </source>
</evidence>
<dbReference type="EMBL" id="AFAY01000004">
    <property type="protein sequence ID" value="EGF12004.1"/>
    <property type="molecule type" value="Genomic_DNA"/>
</dbReference>
<evidence type="ECO:0000313" key="7">
    <source>
        <dbReference type="Proteomes" id="UP000004105"/>
    </source>
</evidence>
<dbReference type="PANTHER" id="PTHR38099:SF1">
    <property type="entry name" value="LARGE RIBOSOMAL RNA SUBUNIT ACCUMULATION PROTEIN YCED"/>
    <property type="match status" value="1"/>
</dbReference>
<comment type="similarity">
    <text evidence="2">Belongs to the DUF177 domain family.</text>
</comment>
<gene>
    <name evidence="6" type="ORF">HMPREF9123_0210</name>
</gene>
<proteinExistence type="inferred from homology"/>
<evidence type="ECO:0000256" key="2">
    <source>
        <dbReference type="ARBA" id="ARBA00010740"/>
    </source>
</evidence>
<organism evidence="6 7">
    <name type="scientific">Neisseria bacilliformis ATCC BAA-1200</name>
    <dbReference type="NCBI Taxonomy" id="888742"/>
    <lineage>
        <taxon>Bacteria</taxon>
        <taxon>Pseudomonadati</taxon>
        <taxon>Pseudomonadota</taxon>
        <taxon>Betaproteobacteria</taxon>
        <taxon>Neisseriales</taxon>
        <taxon>Neisseriaceae</taxon>
        <taxon>Neisseria</taxon>
    </lineage>
</organism>
<dbReference type="InterPro" id="IPR003772">
    <property type="entry name" value="YceD"/>
</dbReference>
<keyword evidence="4" id="KW-0690">Ribosome biogenesis</keyword>
<accession>F2B900</accession>
<evidence type="ECO:0000256" key="4">
    <source>
        <dbReference type="ARBA" id="ARBA00022517"/>
    </source>
</evidence>